<keyword evidence="1 2" id="KW-0378">Hydrolase</keyword>
<dbReference type="PIRSF" id="PIRSF004682">
    <property type="entry name" value="GmhB"/>
    <property type="match status" value="1"/>
</dbReference>
<organism evidence="2 3">
    <name type="scientific">Paenibacillus konkukensis</name>
    <dbReference type="NCBI Taxonomy" id="2020716"/>
    <lineage>
        <taxon>Bacteria</taxon>
        <taxon>Bacillati</taxon>
        <taxon>Bacillota</taxon>
        <taxon>Bacilli</taxon>
        <taxon>Bacillales</taxon>
        <taxon>Paenibacillaceae</taxon>
        <taxon>Paenibacillus</taxon>
    </lineage>
</organism>
<keyword evidence="1" id="KW-0119">Carbohydrate metabolism</keyword>
<dbReference type="GO" id="GO:0034200">
    <property type="term" value="F:D-glycero-beta-D-manno-heptose 1,7-bisphosphate 7-phosphatase activity"/>
    <property type="evidence" value="ECO:0007669"/>
    <property type="project" value="UniProtKB-EC"/>
</dbReference>
<sequence length="181" mass="20051">MGMKYQAVFVDRDGTIGGNGHFVHPKEFRPYSFSEEAIGMLRASGLRLFAFTNQHRISRGEAAEEDFYEEFAKLGFEQAYICPHEPNQGCDCHKPAPGMLLRAAREHALDLTRCIVIGDVGSTDLLAAAAVGATKILVRTGWGEGSIGRYRNSWAQTEPDYVADDLLDAALWVVEQNNTRL</sequence>
<dbReference type="InterPro" id="IPR023214">
    <property type="entry name" value="HAD_sf"/>
</dbReference>
<reference evidence="2" key="2">
    <citation type="journal article" date="2021" name="J Anim Sci Technol">
        <title>Complete genome sequence of Paenibacillus konkukensis sp. nov. SK3146 as a potential probiotic strain.</title>
        <authorList>
            <person name="Jung H.I."/>
            <person name="Park S."/>
            <person name="Niu K.M."/>
            <person name="Lee S.W."/>
            <person name="Kothari D."/>
            <person name="Yi K.J."/>
            <person name="Kim S.K."/>
        </authorList>
    </citation>
    <scope>NUCLEOTIDE SEQUENCE</scope>
    <source>
        <strain evidence="2">SK3146</strain>
    </source>
</reference>
<gene>
    <name evidence="2" type="primary">gmhB</name>
    <name evidence="2" type="ORF">SK3146_05416</name>
</gene>
<dbReference type="PANTHER" id="PTHR42891">
    <property type="entry name" value="D-GLYCERO-BETA-D-MANNO-HEPTOSE-1,7-BISPHOSPHATE 7-PHOSPHATASE"/>
    <property type="match status" value="1"/>
</dbReference>
<dbReference type="PANTHER" id="PTHR42891:SF1">
    <property type="entry name" value="D-GLYCERO-BETA-D-MANNO-HEPTOSE-1,7-BISPHOSPHATE 7-PHOSPHATASE"/>
    <property type="match status" value="1"/>
</dbReference>
<comment type="subcellular location">
    <subcellularLocation>
        <location evidence="1">Cytoplasm</location>
    </subcellularLocation>
</comment>
<evidence type="ECO:0000256" key="1">
    <source>
        <dbReference type="PIRNR" id="PIRNR004682"/>
    </source>
</evidence>
<accession>A0ABY4RU31</accession>
<dbReference type="Gene3D" id="3.40.50.1000">
    <property type="entry name" value="HAD superfamily/HAD-like"/>
    <property type="match status" value="1"/>
</dbReference>
<reference evidence="2" key="1">
    <citation type="submission" date="2018-02" db="EMBL/GenBank/DDBJ databases">
        <authorList>
            <person name="Kim S.-K."/>
            <person name="Jung H.-I."/>
            <person name="Lee S.-W."/>
        </authorList>
    </citation>
    <scope>NUCLEOTIDE SEQUENCE</scope>
    <source>
        <strain evidence="2">SK3146</strain>
    </source>
</reference>
<dbReference type="Proteomes" id="UP001057134">
    <property type="component" value="Chromosome"/>
</dbReference>
<dbReference type="InterPro" id="IPR036412">
    <property type="entry name" value="HAD-like_sf"/>
</dbReference>
<dbReference type="InterPro" id="IPR006549">
    <property type="entry name" value="HAD-SF_hydro_IIIA"/>
</dbReference>
<comment type="similarity">
    <text evidence="1">Belongs to the gmhB family.</text>
</comment>
<dbReference type="EC" id="3.1.3.-" evidence="1"/>
<dbReference type="Pfam" id="PF13242">
    <property type="entry name" value="Hydrolase_like"/>
    <property type="match status" value="1"/>
</dbReference>
<dbReference type="EMBL" id="CP027059">
    <property type="protein sequence ID" value="UQZ86124.1"/>
    <property type="molecule type" value="Genomic_DNA"/>
</dbReference>
<proteinExistence type="inferred from homology"/>
<keyword evidence="1" id="KW-0963">Cytoplasm</keyword>
<name>A0ABY4RU31_9BACL</name>
<evidence type="ECO:0000313" key="2">
    <source>
        <dbReference type="EMBL" id="UQZ86124.1"/>
    </source>
</evidence>
<dbReference type="NCBIfam" id="TIGR01662">
    <property type="entry name" value="HAD-SF-IIIA"/>
    <property type="match status" value="1"/>
</dbReference>
<protein>
    <recommendedName>
        <fullName evidence="1">D,D-heptose 1,7-bisphosphate phosphatase</fullName>
        <ecNumber evidence="1">3.1.3.-</ecNumber>
    </recommendedName>
</protein>
<dbReference type="InterPro" id="IPR004446">
    <property type="entry name" value="Heptose_bisP_phosphatase"/>
</dbReference>
<evidence type="ECO:0000313" key="3">
    <source>
        <dbReference type="Proteomes" id="UP001057134"/>
    </source>
</evidence>
<keyword evidence="3" id="KW-1185">Reference proteome</keyword>
<dbReference type="SUPFAM" id="SSF56784">
    <property type="entry name" value="HAD-like"/>
    <property type="match status" value="1"/>
</dbReference>